<dbReference type="InterPro" id="IPR036736">
    <property type="entry name" value="ACP-like_sf"/>
</dbReference>
<gene>
    <name evidence="9" type="ORF">AB0C36_41305</name>
</gene>
<keyword evidence="3" id="KW-0808">Transferase</keyword>
<dbReference type="Pfam" id="PF00698">
    <property type="entry name" value="Acyl_transf_1"/>
    <property type="match status" value="1"/>
</dbReference>
<dbReference type="CDD" id="cd08952">
    <property type="entry name" value="KR_1_SDR_x"/>
    <property type="match status" value="1"/>
</dbReference>
<dbReference type="InterPro" id="IPR016036">
    <property type="entry name" value="Malonyl_transacylase_ACP-bd"/>
</dbReference>
<dbReference type="PANTHER" id="PTHR43775:SF51">
    <property type="entry name" value="INACTIVE PHENOLPHTHIOCEROL SYNTHESIS POLYKETIDE SYNTHASE TYPE I PKS1-RELATED"/>
    <property type="match status" value="1"/>
</dbReference>
<dbReference type="Gene3D" id="1.10.1200.10">
    <property type="entry name" value="ACP-like"/>
    <property type="match status" value="1"/>
</dbReference>
<keyword evidence="5" id="KW-0511">Multifunctional enzyme</keyword>
<dbReference type="RefSeq" id="WP_358364499.1">
    <property type="nucleotide sequence ID" value="NZ_JBEZFP010000214.1"/>
</dbReference>
<proteinExistence type="predicted"/>
<evidence type="ECO:0000256" key="6">
    <source>
        <dbReference type="ARBA" id="ARBA00023315"/>
    </source>
</evidence>
<dbReference type="InterPro" id="IPR050091">
    <property type="entry name" value="PKS_NRPS_Biosynth_Enz"/>
</dbReference>
<dbReference type="SUPFAM" id="SSF51735">
    <property type="entry name" value="NAD(P)-binding Rossmann-fold domains"/>
    <property type="match status" value="2"/>
</dbReference>
<evidence type="ECO:0000256" key="1">
    <source>
        <dbReference type="ARBA" id="ARBA00022450"/>
    </source>
</evidence>
<dbReference type="Gene3D" id="3.40.50.720">
    <property type="entry name" value="NAD(P)-binding Rossmann-like Domain"/>
    <property type="match status" value="1"/>
</dbReference>
<organism evidence="9 10">
    <name type="scientific">Streptodolium elevatio</name>
    <dbReference type="NCBI Taxonomy" id="3157996"/>
    <lineage>
        <taxon>Bacteria</taxon>
        <taxon>Bacillati</taxon>
        <taxon>Actinomycetota</taxon>
        <taxon>Actinomycetes</taxon>
        <taxon>Kitasatosporales</taxon>
        <taxon>Streptomycetaceae</taxon>
        <taxon>Streptodolium</taxon>
    </lineage>
</organism>
<keyword evidence="10" id="KW-1185">Reference proteome</keyword>
<evidence type="ECO:0000256" key="4">
    <source>
        <dbReference type="ARBA" id="ARBA00023194"/>
    </source>
</evidence>
<dbReference type="Gene3D" id="6.10.140.1830">
    <property type="match status" value="1"/>
</dbReference>
<dbReference type="InterPro" id="IPR014043">
    <property type="entry name" value="Acyl_transferase_dom"/>
</dbReference>
<dbReference type="SUPFAM" id="SSF52151">
    <property type="entry name" value="FabD/lysophospholipase-like"/>
    <property type="match status" value="1"/>
</dbReference>
<dbReference type="Pfam" id="PF00550">
    <property type="entry name" value="PP-binding"/>
    <property type="match status" value="1"/>
</dbReference>
<name>A0ABV3DVZ6_9ACTN</name>
<keyword evidence="6" id="KW-0012">Acyltransferase</keyword>
<dbReference type="SUPFAM" id="SSF47336">
    <property type="entry name" value="ACP-like"/>
    <property type="match status" value="1"/>
</dbReference>
<dbReference type="InterPro" id="IPR020806">
    <property type="entry name" value="PKS_PP-bd"/>
</dbReference>
<dbReference type="InterPro" id="IPR057326">
    <property type="entry name" value="KR_dom"/>
</dbReference>
<keyword evidence="2" id="KW-0597">Phosphoprotein</keyword>
<evidence type="ECO:0000256" key="5">
    <source>
        <dbReference type="ARBA" id="ARBA00023268"/>
    </source>
</evidence>
<feature type="compositionally biased region" description="Low complexity" evidence="7">
    <location>
        <begin position="957"/>
        <end position="969"/>
    </location>
</feature>
<dbReference type="InterPro" id="IPR001227">
    <property type="entry name" value="Ac_transferase_dom_sf"/>
</dbReference>
<evidence type="ECO:0000313" key="10">
    <source>
        <dbReference type="Proteomes" id="UP001551482"/>
    </source>
</evidence>
<feature type="non-terminal residue" evidence="9">
    <location>
        <position position="1"/>
    </location>
</feature>
<keyword evidence="1" id="KW-0596">Phosphopantetheine</keyword>
<keyword evidence="4" id="KW-0045">Antibiotic biosynthesis</keyword>
<dbReference type="InterPro" id="IPR036291">
    <property type="entry name" value="NAD(P)-bd_dom_sf"/>
</dbReference>
<reference evidence="9 10" key="1">
    <citation type="submission" date="2024-06" db="EMBL/GenBank/DDBJ databases">
        <title>The Natural Products Discovery Center: Release of the First 8490 Sequenced Strains for Exploring Actinobacteria Biosynthetic Diversity.</title>
        <authorList>
            <person name="Kalkreuter E."/>
            <person name="Kautsar S.A."/>
            <person name="Yang D."/>
            <person name="Bader C.D."/>
            <person name="Teijaro C.N."/>
            <person name="Fluegel L."/>
            <person name="Davis C.M."/>
            <person name="Simpson J.R."/>
            <person name="Lauterbach L."/>
            <person name="Steele A.D."/>
            <person name="Gui C."/>
            <person name="Meng S."/>
            <person name="Li G."/>
            <person name="Viehrig K."/>
            <person name="Ye F."/>
            <person name="Su P."/>
            <person name="Kiefer A.F."/>
            <person name="Nichols A."/>
            <person name="Cepeda A.J."/>
            <person name="Yan W."/>
            <person name="Fan B."/>
            <person name="Jiang Y."/>
            <person name="Adhikari A."/>
            <person name="Zheng C.-J."/>
            <person name="Schuster L."/>
            <person name="Cowan T.M."/>
            <person name="Smanski M.J."/>
            <person name="Chevrette M.G."/>
            <person name="De Carvalho L.P.S."/>
            <person name="Shen B."/>
        </authorList>
    </citation>
    <scope>NUCLEOTIDE SEQUENCE [LARGE SCALE GENOMIC DNA]</scope>
    <source>
        <strain evidence="9 10">NPDC048946</strain>
    </source>
</reference>
<sequence length="1001" mass="104701">VALRSRAILELSGLGGGMASVAEPEDRVQERVAAYDGRISVAAVNSPGQTVVSGPSDDLAALVAEVTDEGGRARLIPVDYASHSAQVDRIRERITTDLSGIEPSSGRVPFWSTVTGERLETASLDAAYWATNLRETVRFAETTRGLAVSGHNVFLEISPHPVLTAAIEETLDDTEGAPDHRVVVGTLRRDQGNLRRLTASLAEAWVRGVEVDWAAAFAEYRPIPVELPTYAFQRRRYWLEPSATAGQPSTAVAVDTAFWELVEGGDASGLSEVLGADRDLTRSLGDVLPALSSWWDRRRTGAAVDAWRHRVVWRPVSAPDAPVRLTGTWLLVVPEDTGSADADRWYDYFTRELTSAGARVVPVRVGRDSADRSRLRGLIAGARAEAPVTGVLSFLALGAGQADGHDAVPWGAAATLALTQVLDDIGSTARLWLATDGAVTAAPGDAVRAPEQSQVWGFGGVVPAEFPDTWGGLIDLPATGPDALRRGSGGSAPDRLLAVLSGASGEFEVALRPDGPRARRLVRAPLTAAAPAETYKPSGTVLITGGTGALGGHVARWLASRGAEHLLLVSRSGAEAPGAAELAAEVRALGTEVSYAACDVGDREALVSVLAAVPAEYPLTAVFHAAAILDDAVIGDLTVAQMQHALRVKVGGAEHLHELTRDLDLSAFVLFSSVAGICAAAGQGNYAPGNAYLDALASRRRAAGLAATSISWGHWAGGGIASPEIEERLGRQGLTMLDPARAVEALGHILDHGESHLAVCDIDWDVLFRDRPKALVSEILRGDPGADGPAEGGHGDRAAGRPDTEEPGVRLAAALGGLDEQGRVRHLVRLVRGLAAVVQGHESADAVDVAKPFRDQGFDSLTAVELRNRLIAETGQRLPATLIFDHPTPNALARHLSGRLVPEADPGGAATATAVDAELDRLETLFAGLSEHADGYARTAARLADLAARWNERAAAAGASAPDSEPGGADPAPGDASFADEISAAGDDELIALIGKQFGIS</sequence>
<evidence type="ECO:0000313" key="9">
    <source>
        <dbReference type="EMBL" id="MEU8139922.1"/>
    </source>
</evidence>
<dbReference type="Proteomes" id="UP001551482">
    <property type="component" value="Unassembled WGS sequence"/>
</dbReference>
<dbReference type="InterPro" id="IPR016035">
    <property type="entry name" value="Acyl_Trfase/lysoPLipase"/>
</dbReference>
<dbReference type="Gene3D" id="3.40.366.10">
    <property type="entry name" value="Malonyl-Coenzyme A Acyl Carrier Protein, domain 2"/>
    <property type="match status" value="1"/>
</dbReference>
<dbReference type="Pfam" id="PF08659">
    <property type="entry name" value="KR"/>
    <property type="match status" value="1"/>
</dbReference>
<feature type="region of interest" description="Disordered" evidence="7">
    <location>
        <begin position="957"/>
        <end position="979"/>
    </location>
</feature>
<evidence type="ECO:0000259" key="8">
    <source>
        <dbReference type="PROSITE" id="PS50075"/>
    </source>
</evidence>
<dbReference type="SUPFAM" id="SSF55048">
    <property type="entry name" value="Probable ACP-binding domain of malonyl-CoA ACP transacylase"/>
    <property type="match status" value="1"/>
</dbReference>
<evidence type="ECO:0000256" key="2">
    <source>
        <dbReference type="ARBA" id="ARBA00022553"/>
    </source>
</evidence>
<dbReference type="PANTHER" id="PTHR43775">
    <property type="entry name" value="FATTY ACID SYNTHASE"/>
    <property type="match status" value="1"/>
</dbReference>
<comment type="caution">
    <text evidence="9">The sequence shown here is derived from an EMBL/GenBank/DDBJ whole genome shotgun (WGS) entry which is preliminary data.</text>
</comment>
<dbReference type="Pfam" id="PF18369">
    <property type="entry name" value="PKS_DE"/>
    <property type="match status" value="1"/>
</dbReference>
<dbReference type="InterPro" id="IPR013968">
    <property type="entry name" value="PKS_KR"/>
</dbReference>
<evidence type="ECO:0000256" key="3">
    <source>
        <dbReference type="ARBA" id="ARBA00022679"/>
    </source>
</evidence>
<dbReference type="SMART" id="SM01294">
    <property type="entry name" value="PKS_PP_betabranch"/>
    <property type="match status" value="1"/>
</dbReference>
<feature type="domain" description="Carrier" evidence="8">
    <location>
        <begin position="825"/>
        <end position="900"/>
    </location>
</feature>
<dbReference type="InterPro" id="IPR041618">
    <property type="entry name" value="PKS_DE"/>
</dbReference>
<dbReference type="SMART" id="SM00823">
    <property type="entry name" value="PKS_PP"/>
    <property type="match status" value="1"/>
</dbReference>
<dbReference type="SMART" id="SM00827">
    <property type="entry name" value="PKS_AT"/>
    <property type="match status" value="1"/>
</dbReference>
<feature type="region of interest" description="Disordered" evidence="7">
    <location>
        <begin position="779"/>
        <end position="805"/>
    </location>
</feature>
<accession>A0ABV3DVZ6</accession>
<evidence type="ECO:0000256" key="7">
    <source>
        <dbReference type="SAM" id="MobiDB-lite"/>
    </source>
</evidence>
<feature type="compositionally biased region" description="Basic and acidic residues" evidence="7">
    <location>
        <begin position="793"/>
        <end position="805"/>
    </location>
</feature>
<dbReference type="SMART" id="SM00822">
    <property type="entry name" value="PKS_KR"/>
    <property type="match status" value="1"/>
</dbReference>
<dbReference type="InterPro" id="IPR009081">
    <property type="entry name" value="PP-bd_ACP"/>
</dbReference>
<protein>
    <submittedName>
        <fullName evidence="9">SDR family NAD(P)-dependent oxidoreductase</fullName>
    </submittedName>
</protein>
<dbReference type="Gene3D" id="3.30.70.3290">
    <property type="match status" value="1"/>
</dbReference>
<dbReference type="PROSITE" id="PS50075">
    <property type="entry name" value="CARRIER"/>
    <property type="match status" value="1"/>
</dbReference>
<dbReference type="EMBL" id="JBEZFP010000214">
    <property type="protein sequence ID" value="MEU8139922.1"/>
    <property type="molecule type" value="Genomic_DNA"/>
</dbReference>